<evidence type="ECO:0000313" key="2">
    <source>
        <dbReference type="Proteomes" id="UP000306319"/>
    </source>
</evidence>
<organism evidence="1 2">
    <name type="scientific">Lepagella muris</name>
    <dbReference type="NCBI Taxonomy" id="3032870"/>
    <lineage>
        <taxon>Bacteria</taxon>
        <taxon>Pseudomonadati</taxon>
        <taxon>Bacteroidota</taxon>
        <taxon>Bacteroidia</taxon>
        <taxon>Bacteroidales</taxon>
        <taxon>Muribaculaceae</taxon>
        <taxon>Lepagella</taxon>
    </lineage>
</organism>
<reference evidence="1" key="1">
    <citation type="submission" date="2019-04" db="EMBL/GenBank/DDBJ databases">
        <title>Microbes associate with the intestines of laboratory mice.</title>
        <authorList>
            <person name="Navarre W."/>
            <person name="Wong E."/>
            <person name="Huang K."/>
            <person name="Tropini C."/>
            <person name="Ng K."/>
            <person name="Yu B."/>
        </authorList>
    </citation>
    <scope>NUCLEOTIDE SEQUENCE</scope>
    <source>
        <strain evidence="1">NM04_E33</strain>
    </source>
</reference>
<proteinExistence type="predicted"/>
<keyword evidence="2" id="KW-1185">Reference proteome</keyword>
<dbReference type="Proteomes" id="UP000306319">
    <property type="component" value="Unassembled WGS sequence"/>
</dbReference>
<protein>
    <submittedName>
        <fullName evidence="1">Pyrroline-5-carboxylate reductase</fullName>
    </submittedName>
</protein>
<sequence length="260" mass="26911">MKKIAIIGAGNMGGAIAASLVGADFRVVCTAKTKITIDRIHKEIPGVEITQSNVVAVSDADIIVLAVKPYISAGVIEEINPVIKPGAIVLSVVATLSLADLNCLLHSSEREMKIMRVIPNTAIRLGKSVTFIAPDSNVDADTLAVAEGIFNRSGKAFVIEEKSMGACMALASCGIAYFLRFIRAAAEGSVELGLRPTFATQIAALTAEGAAALLADGAHPEAEIDKVTTPGGITIKGLNALEANGFTNAVIEALRASCVK</sequence>
<gene>
    <name evidence="1" type="ORF">E5331_05705</name>
</gene>
<evidence type="ECO:0000313" key="1">
    <source>
        <dbReference type="EMBL" id="TGY79507.1"/>
    </source>
</evidence>
<accession>A0AC61RG10</accession>
<dbReference type="EMBL" id="SRYB01000006">
    <property type="protein sequence ID" value="TGY79507.1"/>
    <property type="molecule type" value="Genomic_DNA"/>
</dbReference>
<name>A0AC61RG10_9BACT</name>
<comment type="caution">
    <text evidence="1">The sequence shown here is derived from an EMBL/GenBank/DDBJ whole genome shotgun (WGS) entry which is preliminary data.</text>
</comment>